<dbReference type="Proteomes" id="UP000289703">
    <property type="component" value="Unassembled WGS sequence"/>
</dbReference>
<dbReference type="CDD" id="cd07385">
    <property type="entry name" value="MPP_YkuE_C"/>
    <property type="match status" value="1"/>
</dbReference>
<dbReference type="PANTHER" id="PTHR31302">
    <property type="entry name" value="TRANSMEMBRANE PROTEIN WITH METALLOPHOSPHOESTERASE DOMAIN-RELATED"/>
    <property type="match status" value="1"/>
</dbReference>
<dbReference type="SUPFAM" id="SSF56300">
    <property type="entry name" value="Metallo-dependent phosphatases"/>
    <property type="match status" value="1"/>
</dbReference>
<dbReference type="RefSeq" id="WP_129253952.1">
    <property type="nucleotide sequence ID" value="NZ_SAXA01000005.1"/>
</dbReference>
<dbReference type="GO" id="GO:0046872">
    <property type="term" value="F:metal ion binding"/>
    <property type="evidence" value="ECO:0007669"/>
    <property type="project" value="UniProtKB-KW"/>
</dbReference>
<comment type="caution">
    <text evidence="5">The sequence shown here is derived from an EMBL/GenBank/DDBJ whole genome shotgun (WGS) entry which is preliminary data.</text>
</comment>
<dbReference type="Gene3D" id="3.60.21.10">
    <property type="match status" value="1"/>
</dbReference>
<keyword evidence="3" id="KW-0812">Transmembrane</keyword>
<proteinExistence type="predicted"/>
<keyword evidence="2" id="KW-0378">Hydrolase</keyword>
<name>A0A4Q1JMI9_9BACT</name>
<gene>
    <name evidence="5" type="ORF">EO244_07040</name>
</gene>
<feature type="transmembrane region" description="Helical" evidence="3">
    <location>
        <begin position="135"/>
        <end position="155"/>
    </location>
</feature>
<accession>A0A4Q1JMI9</accession>
<dbReference type="GO" id="GO:0008758">
    <property type="term" value="F:UDP-2,3-diacylglucosamine hydrolase activity"/>
    <property type="evidence" value="ECO:0007669"/>
    <property type="project" value="TreeGrafter"/>
</dbReference>
<dbReference type="EMBL" id="SAXA01000005">
    <property type="protein sequence ID" value="RXQ95613.1"/>
    <property type="molecule type" value="Genomic_DNA"/>
</dbReference>
<dbReference type="InterPro" id="IPR004843">
    <property type="entry name" value="Calcineurin-like_PHP"/>
</dbReference>
<dbReference type="Pfam" id="PF00149">
    <property type="entry name" value="Metallophos"/>
    <property type="match status" value="1"/>
</dbReference>
<evidence type="ECO:0000256" key="3">
    <source>
        <dbReference type="SAM" id="Phobius"/>
    </source>
</evidence>
<sequence length="421" mass="48821">MKASVFLIIPLLIFMFIVDLYTYRGLKPLINKIKPEFIRKLLKQLYWSISLGIFAAFVLFFFRIKYVQRAEAYVYFSYLIGAFALFYIPKFVLILFVLLKDVQKAVSWLIGALTNVKKEKKFESKTKRKMERSEFLYQMGLIMAAIPFASILYGVTKGKFEFRIIRESLNFPNLPKAFQGLRIVQISDMHLGSFNKNFEKIEKAVELINEQNPDIILFTGDLVNNFAEETDGWAPILDKMEAPMGKYSILGNHDYGDYSHWSSPEEKAENLKRIKDFHKEMGFKLLLNETERLKINDDEIALIGVENWGKPPFPQHGNLDLAMKNTNDLPFKLLMSHDPSHWDEKVLDTDIDLTFAGHTHGMQFGIERAGIKWSPVQYKYPRWGGLYNEGKQFIYVNRGFGYIGFPGRIGMPPEITLIELN</sequence>
<dbReference type="InterPro" id="IPR051158">
    <property type="entry name" value="Metallophosphoesterase_sf"/>
</dbReference>
<evidence type="ECO:0000256" key="2">
    <source>
        <dbReference type="ARBA" id="ARBA00022801"/>
    </source>
</evidence>
<keyword evidence="6" id="KW-1185">Reference proteome</keyword>
<feature type="transmembrane region" description="Helical" evidence="3">
    <location>
        <begin position="45"/>
        <end position="64"/>
    </location>
</feature>
<keyword evidence="3" id="KW-0472">Membrane</keyword>
<keyword evidence="1" id="KW-0479">Metal-binding</keyword>
<feature type="transmembrane region" description="Helical" evidence="3">
    <location>
        <begin position="6"/>
        <end position="24"/>
    </location>
</feature>
<organism evidence="5 6">
    <name type="scientific">Ancylomarina salipaludis</name>
    <dbReference type="NCBI Taxonomy" id="2501299"/>
    <lineage>
        <taxon>Bacteria</taxon>
        <taxon>Pseudomonadati</taxon>
        <taxon>Bacteroidota</taxon>
        <taxon>Bacteroidia</taxon>
        <taxon>Marinilabiliales</taxon>
        <taxon>Marinifilaceae</taxon>
        <taxon>Ancylomarina</taxon>
    </lineage>
</organism>
<protein>
    <submittedName>
        <fullName evidence="5">Metallophosphoesterase</fullName>
    </submittedName>
</protein>
<evidence type="ECO:0000259" key="4">
    <source>
        <dbReference type="Pfam" id="PF00149"/>
    </source>
</evidence>
<dbReference type="PANTHER" id="PTHR31302:SF31">
    <property type="entry name" value="PHOSPHODIESTERASE YAEI"/>
    <property type="match status" value="1"/>
</dbReference>
<evidence type="ECO:0000313" key="5">
    <source>
        <dbReference type="EMBL" id="RXQ95613.1"/>
    </source>
</evidence>
<feature type="domain" description="Calcineurin-like phosphoesterase" evidence="4">
    <location>
        <begin position="181"/>
        <end position="361"/>
    </location>
</feature>
<feature type="transmembrane region" description="Helical" evidence="3">
    <location>
        <begin position="76"/>
        <end position="99"/>
    </location>
</feature>
<evidence type="ECO:0000256" key="1">
    <source>
        <dbReference type="ARBA" id="ARBA00022723"/>
    </source>
</evidence>
<dbReference type="GO" id="GO:0009245">
    <property type="term" value="P:lipid A biosynthetic process"/>
    <property type="evidence" value="ECO:0007669"/>
    <property type="project" value="TreeGrafter"/>
</dbReference>
<evidence type="ECO:0000313" key="6">
    <source>
        <dbReference type="Proteomes" id="UP000289703"/>
    </source>
</evidence>
<dbReference type="GO" id="GO:0016020">
    <property type="term" value="C:membrane"/>
    <property type="evidence" value="ECO:0007669"/>
    <property type="project" value="GOC"/>
</dbReference>
<reference evidence="5 6" key="1">
    <citation type="submission" date="2019-01" db="EMBL/GenBank/DDBJ databases">
        <title>Ancylomarina salipaludis sp. nov., isolated from a salt marsh.</title>
        <authorList>
            <person name="Yoon J.-H."/>
        </authorList>
    </citation>
    <scope>NUCLEOTIDE SEQUENCE [LARGE SCALE GENOMIC DNA]</scope>
    <source>
        <strain evidence="5 6">SHSM-M15</strain>
    </source>
</reference>
<dbReference type="OrthoDB" id="9780884at2"/>
<dbReference type="InterPro" id="IPR029052">
    <property type="entry name" value="Metallo-depent_PP-like"/>
</dbReference>
<dbReference type="AlphaFoldDB" id="A0A4Q1JMI9"/>
<keyword evidence="3" id="KW-1133">Transmembrane helix</keyword>